<dbReference type="Proteomes" id="UP000585050">
    <property type="component" value="Unassembled WGS sequence"/>
</dbReference>
<organism evidence="2 3">
    <name type="scientific">Flammeovirga agarivorans</name>
    <dbReference type="NCBI Taxonomy" id="2726742"/>
    <lineage>
        <taxon>Bacteria</taxon>
        <taxon>Pseudomonadati</taxon>
        <taxon>Bacteroidota</taxon>
        <taxon>Cytophagia</taxon>
        <taxon>Cytophagales</taxon>
        <taxon>Flammeovirgaceae</taxon>
        <taxon>Flammeovirga</taxon>
    </lineage>
</organism>
<keyword evidence="2" id="KW-0378">Hydrolase</keyword>
<gene>
    <name evidence="2" type="ORF">HGP29_06600</name>
</gene>
<comment type="caution">
    <text evidence="2">The sequence shown here is derived from an EMBL/GenBank/DDBJ whole genome shotgun (WGS) entry which is preliminary data.</text>
</comment>
<proteinExistence type="predicted"/>
<sequence>MKTFEYSWQTTDKVDIYGKCWLPENDEKLKGIVCLVHGFGEHIQRYGHVANFFTSHQIGFIGYDQRGHGKTTGKRGVVPSYNDVLINVAEFMALVSEKFPDVPIYIYGHSMGGNIVSSFLLKEQPKYLKGAIITSPWLRLANDPPAWQEKIGKFVGGLIKDFVIPSKLNPEDLSTDLSVGDVYMKDPLVHNKICTALYFGVKDAGEYNIEHAKDLSVDTLLMHGDDDKITSHQASKLFSENAPSDLMTFKSWEGLRHEMHNEKIKAEVLNEMLSFIEKN</sequence>
<evidence type="ECO:0000259" key="1">
    <source>
        <dbReference type="Pfam" id="PF12146"/>
    </source>
</evidence>
<dbReference type="PANTHER" id="PTHR11614">
    <property type="entry name" value="PHOSPHOLIPASE-RELATED"/>
    <property type="match status" value="1"/>
</dbReference>
<keyword evidence="3" id="KW-1185">Reference proteome</keyword>
<dbReference type="SUPFAM" id="SSF53474">
    <property type="entry name" value="alpha/beta-Hydrolases"/>
    <property type="match status" value="1"/>
</dbReference>
<dbReference type="Pfam" id="PF12146">
    <property type="entry name" value="Hydrolase_4"/>
    <property type="match status" value="1"/>
</dbReference>
<protein>
    <submittedName>
        <fullName evidence="2">Alpha/beta hydrolase</fullName>
    </submittedName>
</protein>
<dbReference type="GO" id="GO:0016787">
    <property type="term" value="F:hydrolase activity"/>
    <property type="evidence" value="ECO:0007669"/>
    <property type="project" value="UniProtKB-KW"/>
</dbReference>
<dbReference type="AlphaFoldDB" id="A0A7X8SIP5"/>
<name>A0A7X8SIP5_9BACT</name>
<reference evidence="2 3" key="1">
    <citation type="submission" date="2020-04" db="EMBL/GenBank/DDBJ databases">
        <title>Flammeovirga sp. SR4, a novel species isolated from seawater.</title>
        <authorList>
            <person name="Wang X."/>
        </authorList>
    </citation>
    <scope>NUCLEOTIDE SEQUENCE [LARGE SCALE GENOMIC DNA]</scope>
    <source>
        <strain evidence="2 3">SR4</strain>
    </source>
</reference>
<dbReference type="EMBL" id="JABAIL010000002">
    <property type="protein sequence ID" value="NLR90867.1"/>
    <property type="molecule type" value="Genomic_DNA"/>
</dbReference>
<feature type="domain" description="Serine aminopeptidase S33" evidence="1">
    <location>
        <begin position="28"/>
        <end position="263"/>
    </location>
</feature>
<evidence type="ECO:0000313" key="2">
    <source>
        <dbReference type="EMBL" id="NLR90867.1"/>
    </source>
</evidence>
<dbReference type="RefSeq" id="WP_168881581.1">
    <property type="nucleotide sequence ID" value="NZ_JABAIL010000002.1"/>
</dbReference>
<dbReference type="InterPro" id="IPR022742">
    <property type="entry name" value="Hydrolase_4"/>
</dbReference>
<evidence type="ECO:0000313" key="3">
    <source>
        <dbReference type="Proteomes" id="UP000585050"/>
    </source>
</evidence>
<accession>A0A7X8SIP5</accession>
<dbReference type="Gene3D" id="3.40.50.1820">
    <property type="entry name" value="alpha/beta hydrolase"/>
    <property type="match status" value="1"/>
</dbReference>
<dbReference type="InterPro" id="IPR029058">
    <property type="entry name" value="AB_hydrolase_fold"/>
</dbReference>
<dbReference type="InterPro" id="IPR051044">
    <property type="entry name" value="MAG_DAG_Lipase"/>
</dbReference>